<evidence type="ECO:0000313" key="2">
    <source>
        <dbReference type="EMBL" id="TKW50735.1"/>
    </source>
</evidence>
<comment type="caution">
    <text evidence="2">The sequence shown here is derived from an EMBL/GenBank/DDBJ whole genome shotgun (WGS) entry which is preliminary data.</text>
</comment>
<feature type="region of interest" description="Disordered" evidence="1">
    <location>
        <begin position="1"/>
        <end position="66"/>
    </location>
</feature>
<evidence type="ECO:0000256" key="1">
    <source>
        <dbReference type="SAM" id="MobiDB-lite"/>
    </source>
</evidence>
<reference evidence="2 3" key="1">
    <citation type="journal article" date="2019" name="PLoS ONE">
        <title>Comparative genome analysis indicates high evolutionary potential of pathogenicity genes in Colletotrichum tanaceti.</title>
        <authorList>
            <person name="Lelwala R.V."/>
            <person name="Korhonen P.K."/>
            <person name="Young N.D."/>
            <person name="Scott J.B."/>
            <person name="Ades P.A."/>
            <person name="Gasser R.B."/>
            <person name="Taylor P.W.J."/>
        </authorList>
    </citation>
    <scope>NUCLEOTIDE SEQUENCE [LARGE SCALE GENOMIC DNA]</scope>
    <source>
        <strain evidence="2">BRIP57314</strain>
    </source>
</reference>
<dbReference type="Proteomes" id="UP000310108">
    <property type="component" value="Unassembled WGS sequence"/>
</dbReference>
<protein>
    <submittedName>
        <fullName evidence="2">Uncharacterized protein</fullName>
    </submittedName>
</protein>
<feature type="compositionally biased region" description="Low complexity" evidence="1">
    <location>
        <begin position="47"/>
        <end position="59"/>
    </location>
</feature>
<feature type="non-terminal residue" evidence="2">
    <location>
        <position position="1"/>
    </location>
</feature>
<feature type="compositionally biased region" description="Low complexity" evidence="1">
    <location>
        <begin position="26"/>
        <end position="35"/>
    </location>
</feature>
<gene>
    <name evidence="2" type="ORF">CTA1_8849</name>
</gene>
<sequence length="66" mass="6742">SVPSRLPPCSLSRSPASPNPQPPSFPASTPSPRAPGETAESDPAPTPTTNTISSPIDSIAPRSMFT</sequence>
<feature type="compositionally biased region" description="Low complexity" evidence="1">
    <location>
        <begin position="1"/>
        <end position="16"/>
    </location>
</feature>
<dbReference type="EMBL" id="PJEX01000365">
    <property type="protein sequence ID" value="TKW50735.1"/>
    <property type="molecule type" value="Genomic_DNA"/>
</dbReference>
<dbReference type="AlphaFoldDB" id="A0A4U6X638"/>
<keyword evidence="3" id="KW-1185">Reference proteome</keyword>
<name>A0A4U6X638_9PEZI</name>
<accession>A0A4U6X638</accession>
<organism evidence="2 3">
    <name type="scientific">Colletotrichum tanaceti</name>
    <dbReference type="NCBI Taxonomy" id="1306861"/>
    <lineage>
        <taxon>Eukaryota</taxon>
        <taxon>Fungi</taxon>
        <taxon>Dikarya</taxon>
        <taxon>Ascomycota</taxon>
        <taxon>Pezizomycotina</taxon>
        <taxon>Sordariomycetes</taxon>
        <taxon>Hypocreomycetidae</taxon>
        <taxon>Glomerellales</taxon>
        <taxon>Glomerellaceae</taxon>
        <taxon>Colletotrichum</taxon>
        <taxon>Colletotrichum destructivum species complex</taxon>
    </lineage>
</organism>
<proteinExistence type="predicted"/>
<evidence type="ECO:0000313" key="3">
    <source>
        <dbReference type="Proteomes" id="UP000310108"/>
    </source>
</evidence>